<keyword evidence="6 10" id="KW-1133">Transmembrane helix</keyword>
<reference evidence="11" key="1">
    <citation type="journal article" date="2020" name="Stud. Mycol.">
        <title>101 Dothideomycetes genomes: a test case for predicting lifestyles and emergence of pathogens.</title>
        <authorList>
            <person name="Haridas S."/>
            <person name="Albert R."/>
            <person name="Binder M."/>
            <person name="Bloem J."/>
            <person name="Labutti K."/>
            <person name="Salamov A."/>
            <person name="Andreopoulos B."/>
            <person name="Baker S."/>
            <person name="Barry K."/>
            <person name="Bills G."/>
            <person name="Bluhm B."/>
            <person name="Cannon C."/>
            <person name="Castanera R."/>
            <person name="Culley D."/>
            <person name="Daum C."/>
            <person name="Ezra D."/>
            <person name="Gonzalez J."/>
            <person name="Henrissat B."/>
            <person name="Kuo A."/>
            <person name="Liang C."/>
            <person name="Lipzen A."/>
            <person name="Lutzoni F."/>
            <person name="Magnuson J."/>
            <person name="Mondo S."/>
            <person name="Nolan M."/>
            <person name="Ohm R."/>
            <person name="Pangilinan J."/>
            <person name="Park H.-J."/>
            <person name="Ramirez L."/>
            <person name="Alfaro M."/>
            <person name="Sun H."/>
            <person name="Tritt A."/>
            <person name="Yoshinaga Y."/>
            <person name="Zwiers L.-H."/>
            <person name="Turgeon B."/>
            <person name="Goodwin S."/>
            <person name="Spatafora J."/>
            <person name="Crous P."/>
            <person name="Grigoriev I."/>
        </authorList>
    </citation>
    <scope>NUCLEOTIDE SEQUENCE</scope>
    <source>
        <strain evidence="11">ATCC 16933</strain>
    </source>
</reference>
<dbReference type="PANTHER" id="PTHR13085">
    <property type="entry name" value="MICROSOMAL SIGNAL PEPTIDASE 25 KDA SUBUNIT"/>
    <property type="match status" value="1"/>
</dbReference>
<dbReference type="GO" id="GO:0045047">
    <property type="term" value="P:protein targeting to ER"/>
    <property type="evidence" value="ECO:0007669"/>
    <property type="project" value="TreeGrafter"/>
</dbReference>
<evidence type="ECO:0000256" key="9">
    <source>
        <dbReference type="SAM" id="MobiDB-lite"/>
    </source>
</evidence>
<comment type="similarity">
    <text evidence="2">Belongs to the SPCS2 family.</text>
</comment>
<sequence length="233" mass="25126">MAESKIAVHSLPDLKNTSDDALAPYLTSLGFRQSHKNTDVRLALGYSAVVIAAVTFYYDYTLGWEPTKHWTAWAVAAYFVLNGVFTYWIWIVEKGVVYQGVDESGGRLTLASRTNKHDPTYHLTATYAPPLSARSQEIKASAPFSRFFHADGYLAQQPFRQWLASSVPFIGAADPNNVVEEIGRGSGGGGSGPGGIKMQSVRMGDMADVLEGLKKSGSSSGSKSGAGKARRRG</sequence>
<dbReference type="InterPro" id="IPR009582">
    <property type="entry name" value="Spc2/SPCS2"/>
</dbReference>
<evidence type="ECO:0000256" key="10">
    <source>
        <dbReference type="SAM" id="Phobius"/>
    </source>
</evidence>
<organism evidence="11 12">
    <name type="scientific">Lineolata rhizophorae</name>
    <dbReference type="NCBI Taxonomy" id="578093"/>
    <lineage>
        <taxon>Eukaryota</taxon>
        <taxon>Fungi</taxon>
        <taxon>Dikarya</taxon>
        <taxon>Ascomycota</taxon>
        <taxon>Pezizomycotina</taxon>
        <taxon>Dothideomycetes</taxon>
        <taxon>Dothideomycetes incertae sedis</taxon>
        <taxon>Lineolatales</taxon>
        <taxon>Lineolataceae</taxon>
        <taxon>Lineolata</taxon>
    </lineage>
</organism>
<evidence type="ECO:0000256" key="8">
    <source>
        <dbReference type="ARBA" id="ARBA00045608"/>
    </source>
</evidence>
<dbReference type="Pfam" id="PF06703">
    <property type="entry name" value="SPC25"/>
    <property type="match status" value="1"/>
</dbReference>
<evidence type="ECO:0000256" key="1">
    <source>
        <dbReference type="ARBA" id="ARBA00004477"/>
    </source>
</evidence>
<evidence type="ECO:0000256" key="3">
    <source>
        <dbReference type="ARBA" id="ARBA00017057"/>
    </source>
</evidence>
<evidence type="ECO:0000313" key="11">
    <source>
        <dbReference type="EMBL" id="KAF2459916.1"/>
    </source>
</evidence>
<dbReference type="EMBL" id="MU001674">
    <property type="protein sequence ID" value="KAF2459916.1"/>
    <property type="molecule type" value="Genomic_DNA"/>
</dbReference>
<evidence type="ECO:0000256" key="5">
    <source>
        <dbReference type="ARBA" id="ARBA00022824"/>
    </source>
</evidence>
<dbReference type="GO" id="GO:0005787">
    <property type="term" value="C:signal peptidase complex"/>
    <property type="evidence" value="ECO:0007669"/>
    <property type="project" value="InterPro"/>
</dbReference>
<comment type="subcellular location">
    <subcellularLocation>
        <location evidence="1">Endoplasmic reticulum membrane</location>
        <topology evidence="1">Multi-pass membrane protein</topology>
    </subcellularLocation>
</comment>
<keyword evidence="4 10" id="KW-0812">Transmembrane</keyword>
<protein>
    <recommendedName>
        <fullName evidence="3">Signal peptidase complex subunit 2</fullName>
    </recommendedName>
</protein>
<proteinExistence type="inferred from homology"/>
<comment type="function">
    <text evidence="8">Component of the signal peptidase complex (SPC) which catalyzes the cleavage of N-terminal signal sequences from nascent proteins as they are translocated into the lumen of the endoplasmic reticulum. Enhances the enzymatic activity of SPC and facilitates the interactions between different components of the translocation site.</text>
</comment>
<evidence type="ECO:0000256" key="6">
    <source>
        <dbReference type="ARBA" id="ARBA00022989"/>
    </source>
</evidence>
<feature type="compositionally biased region" description="Low complexity" evidence="9">
    <location>
        <begin position="215"/>
        <end position="227"/>
    </location>
</feature>
<evidence type="ECO:0000256" key="7">
    <source>
        <dbReference type="ARBA" id="ARBA00023136"/>
    </source>
</evidence>
<dbReference type="OrthoDB" id="29558at2759"/>
<keyword evidence="7 10" id="KW-0472">Membrane</keyword>
<keyword evidence="5" id="KW-0256">Endoplasmic reticulum</keyword>
<feature type="region of interest" description="Disordered" evidence="9">
    <location>
        <begin position="210"/>
        <end position="233"/>
    </location>
</feature>
<evidence type="ECO:0000256" key="4">
    <source>
        <dbReference type="ARBA" id="ARBA00022692"/>
    </source>
</evidence>
<feature type="transmembrane region" description="Helical" evidence="10">
    <location>
        <begin position="40"/>
        <end position="58"/>
    </location>
</feature>
<dbReference type="PANTHER" id="PTHR13085:SF0">
    <property type="entry name" value="SIGNAL PEPTIDASE COMPLEX SUBUNIT 2"/>
    <property type="match status" value="1"/>
</dbReference>
<evidence type="ECO:0000256" key="2">
    <source>
        <dbReference type="ARBA" id="ARBA00007324"/>
    </source>
</evidence>
<accession>A0A6A6P7C4</accession>
<keyword evidence="12" id="KW-1185">Reference proteome</keyword>
<dbReference type="AlphaFoldDB" id="A0A6A6P7C4"/>
<evidence type="ECO:0000313" key="12">
    <source>
        <dbReference type="Proteomes" id="UP000799766"/>
    </source>
</evidence>
<dbReference type="Proteomes" id="UP000799766">
    <property type="component" value="Unassembled WGS sequence"/>
</dbReference>
<feature type="transmembrane region" description="Helical" evidence="10">
    <location>
        <begin position="70"/>
        <end position="90"/>
    </location>
</feature>
<dbReference type="GO" id="GO:0006465">
    <property type="term" value="P:signal peptide processing"/>
    <property type="evidence" value="ECO:0007669"/>
    <property type="project" value="InterPro"/>
</dbReference>
<gene>
    <name evidence="11" type="ORF">BDY21DRAFT_336902</name>
</gene>
<name>A0A6A6P7C4_9PEZI</name>